<accession>A0A225A7L8</accession>
<dbReference type="EMBL" id="LFMY01000014">
    <property type="protein sequence ID" value="OKL56522.1"/>
    <property type="molecule type" value="Genomic_DNA"/>
</dbReference>
<keyword evidence="3" id="KW-1185">Reference proteome</keyword>
<dbReference type="Gene3D" id="3.40.50.620">
    <property type="entry name" value="HUPs"/>
    <property type="match status" value="1"/>
</dbReference>
<dbReference type="InterPro" id="IPR004821">
    <property type="entry name" value="Cyt_trans-like"/>
</dbReference>
<sequence length="497" mass="53762">MLGGGVELDNGGRWREGVQGWVPVCDRIEDEAAAGAPRQQELYCTHTVQRTMSIQEAIPRAARSIVLGVELEAQRQAENAGLRCCLFTVALIQSQLQSDAMAAPYGLLLLPTPPSPAVRQLKEVYGPALSHIFSDAAVQLKGSSNIYKLDIGLVIPHSLGGQYQPRSKAFASIQHLLANFYTLVGATSASYDVELDVPGGVDVRVFLVDPSEQSQFKDSQRVQGPVIDLATLATSQRSWDQIYVPDTDGGELLIAAFLKLDVSIPSKKLPIGNVSVTPQTVITPDDRRSTSHSAVIVGGTFDHLHIGHKLLLTATALALDHRREEQVGSRPRSLVVGITGDEMLVNKKFAEYLESWEERWQNTAAFLRAIIDFSPPGESPPDIQRTEKPGPNGKQVSFQVAPDLTVRLVQIADPFGPTIAEEDLGALIVSAETRSGGQAVNAERNKRGWASLEVFEVDVLQAGEAEAVADTSASGFEAKISSTDIRQRRMKSANSSL</sequence>
<dbReference type="RefSeq" id="XP_020116643.1">
    <property type="nucleotide sequence ID" value="XM_020263132.1"/>
</dbReference>
<dbReference type="GeneID" id="31007988"/>
<dbReference type="SUPFAM" id="SSF52374">
    <property type="entry name" value="Nucleotidylyl transferase"/>
    <property type="match status" value="1"/>
</dbReference>
<gene>
    <name evidence="2" type="ORF">UA08_08232</name>
</gene>
<dbReference type="Pfam" id="PF01467">
    <property type="entry name" value="CTP_transf_like"/>
    <property type="match status" value="1"/>
</dbReference>
<feature type="domain" description="Cytidyltransferase-like" evidence="1">
    <location>
        <begin position="296"/>
        <end position="488"/>
    </location>
</feature>
<organism evidence="2 3">
    <name type="scientific">Talaromyces atroroseus</name>
    <dbReference type="NCBI Taxonomy" id="1441469"/>
    <lineage>
        <taxon>Eukaryota</taxon>
        <taxon>Fungi</taxon>
        <taxon>Dikarya</taxon>
        <taxon>Ascomycota</taxon>
        <taxon>Pezizomycotina</taxon>
        <taxon>Eurotiomycetes</taxon>
        <taxon>Eurotiomycetidae</taxon>
        <taxon>Eurotiales</taxon>
        <taxon>Trichocomaceae</taxon>
        <taxon>Talaromyces</taxon>
        <taxon>Talaromyces sect. Trachyspermi</taxon>
    </lineage>
</organism>
<dbReference type="PANTHER" id="PTHR10695">
    <property type="entry name" value="DEPHOSPHO-COA KINASE-RELATED"/>
    <property type="match status" value="1"/>
</dbReference>
<comment type="caution">
    <text evidence="2">The sequence shown here is derived from an EMBL/GenBank/DDBJ whole genome shotgun (WGS) entry which is preliminary data.</text>
</comment>
<dbReference type="OrthoDB" id="330671at2759"/>
<name>A0A225A7L8_TALAT</name>
<protein>
    <recommendedName>
        <fullName evidence="1">Cytidyltransferase-like domain-containing protein</fullName>
    </recommendedName>
</protein>
<dbReference type="PANTHER" id="PTHR10695:SF46">
    <property type="entry name" value="BIFUNCTIONAL COENZYME A SYNTHASE-RELATED"/>
    <property type="match status" value="1"/>
</dbReference>
<proteinExistence type="predicted"/>
<evidence type="ECO:0000313" key="3">
    <source>
        <dbReference type="Proteomes" id="UP000214365"/>
    </source>
</evidence>
<dbReference type="GO" id="GO:0004140">
    <property type="term" value="F:dephospho-CoA kinase activity"/>
    <property type="evidence" value="ECO:0007669"/>
    <property type="project" value="TreeGrafter"/>
</dbReference>
<dbReference type="GO" id="GO:0015937">
    <property type="term" value="P:coenzyme A biosynthetic process"/>
    <property type="evidence" value="ECO:0007669"/>
    <property type="project" value="TreeGrafter"/>
</dbReference>
<reference evidence="2 3" key="1">
    <citation type="submission" date="2015-06" db="EMBL/GenBank/DDBJ databases">
        <title>Talaromyces atroroseus IBT 11181 draft genome.</title>
        <authorList>
            <person name="Rasmussen K.B."/>
            <person name="Rasmussen S."/>
            <person name="Petersen B."/>
            <person name="Sicheritz-Ponten T."/>
            <person name="Mortensen U.H."/>
            <person name="Thrane U."/>
        </authorList>
    </citation>
    <scope>NUCLEOTIDE SEQUENCE [LARGE SCALE GENOMIC DNA]</scope>
    <source>
        <strain evidence="2 3">IBT 11181</strain>
    </source>
</reference>
<dbReference type="Proteomes" id="UP000214365">
    <property type="component" value="Unassembled WGS sequence"/>
</dbReference>
<dbReference type="STRING" id="1441469.A0A225A7L8"/>
<evidence type="ECO:0000313" key="2">
    <source>
        <dbReference type="EMBL" id="OKL56522.1"/>
    </source>
</evidence>
<dbReference type="AlphaFoldDB" id="A0A225A7L8"/>
<evidence type="ECO:0000259" key="1">
    <source>
        <dbReference type="Pfam" id="PF01467"/>
    </source>
</evidence>
<dbReference type="InterPro" id="IPR014729">
    <property type="entry name" value="Rossmann-like_a/b/a_fold"/>
</dbReference>